<keyword evidence="4" id="KW-0804">Transcription</keyword>
<name>A0A2A5RK97_9LACT</name>
<evidence type="ECO:0000256" key="7">
    <source>
        <dbReference type="ARBA" id="ARBA00047207"/>
    </source>
</evidence>
<keyword evidence="10" id="KW-1185">Reference proteome</keyword>
<sequence>MRTNKYSIGKLLKKANNQMSREFDQFASSYNLTGQQMLIIDFLFNHQGEEVIQNQVEIEFNIRRSTTTAILQRMESHGLVERVQGKKDARQKVLHLTKKSEELVPKIKKFIMMHDDSIMSSLTIEEKLFIQKFLLGIIQHQGGEKNE</sequence>
<dbReference type="Gene3D" id="1.10.10.10">
    <property type="entry name" value="Winged helix-like DNA-binding domain superfamily/Winged helix DNA-binding domain"/>
    <property type="match status" value="1"/>
</dbReference>
<evidence type="ECO:0000313" key="10">
    <source>
        <dbReference type="Proteomes" id="UP000218181"/>
    </source>
</evidence>
<dbReference type="PRINTS" id="PR00598">
    <property type="entry name" value="HTHMARR"/>
</dbReference>
<dbReference type="OrthoDB" id="384891at2"/>
<dbReference type="PANTHER" id="PTHR42756">
    <property type="entry name" value="TRANSCRIPTIONAL REGULATOR, MARR"/>
    <property type="match status" value="1"/>
</dbReference>
<comment type="subcellular location">
    <subcellularLocation>
        <location evidence="1">Cytoplasm</location>
    </subcellularLocation>
</comment>
<dbReference type="InterPro" id="IPR000835">
    <property type="entry name" value="HTH_MarR-typ"/>
</dbReference>
<evidence type="ECO:0000256" key="6">
    <source>
        <dbReference type="ARBA" id="ARBA00047188"/>
    </source>
</evidence>
<dbReference type="Proteomes" id="UP000218181">
    <property type="component" value="Unassembled WGS sequence"/>
</dbReference>
<evidence type="ECO:0000313" key="9">
    <source>
        <dbReference type="EMBL" id="PCR99631.1"/>
    </source>
</evidence>
<protein>
    <recommendedName>
        <fullName evidence="6">HTH-type transcriptional regulator SarZ</fullName>
    </recommendedName>
    <alternativeName>
        <fullName evidence="7">Staphylococcal accessory regulator Z</fullName>
    </alternativeName>
</protein>
<dbReference type="AlphaFoldDB" id="A0A2A5RK97"/>
<evidence type="ECO:0000256" key="5">
    <source>
        <dbReference type="ARBA" id="ARBA00046337"/>
    </source>
</evidence>
<dbReference type="RefSeq" id="WP_054639643.1">
    <property type="nucleotide sequence ID" value="NZ_JXJU01000007.1"/>
</dbReference>
<evidence type="ECO:0000256" key="4">
    <source>
        <dbReference type="ARBA" id="ARBA00023163"/>
    </source>
</evidence>
<evidence type="ECO:0000256" key="2">
    <source>
        <dbReference type="ARBA" id="ARBA00023015"/>
    </source>
</evidence>
<reference evidence="9 10" key="1">
    <citation type="submission" date="2014-12" db="EMBL/GenBank/DDBJ databases">
        <title>Draft genome sequences of 10 type strains of Lactococcus.</title>
        <authorList>
            <person name="Sun Z."/>
            <person name="Zhong Z."/>
            <person name="Liu W."/>
            <person name="Zhang W."/>
            <person name="Zhang H."/>
        </authorList>
    </citation>
    <scope>NUCLEOTIDE SEQUENCE [LARGE SCALE GENOMIC DNA]</scope>
    <source>
        <strain evidence="9 10">JCM 16395</strain>
    </source>
</reference>
<dbReference type="SMART" id="SM00347">
    <property type="entry name" value="HTH_MARR"/>
    <property type="match status" value="1"/>
</dbReference>
<evidence type="ECO:0000256" key="3">
    <source>
        <dbReference type="ARBA" id="ARBA00023125"/>
    </source>
</evidence>
<proteinExistence type="inferred from homology"/>
<dbReference type="InterPro" id="IPR036390">
    <property type="entry name" value="WH_DNA-bd_sf"/>
</dbReference>
<dbReference type="PANTHER" id="PTHR42756:SF1">
    <property type="entry name" value="TRANSCRIPTIONAL REPRESSOR OF EMRAB OPERON"/>
    <property type="match status" value="1"/>
</dbReference>
<dbReference type="PROSITE" id="PS50995">
    <property type="entry name" value="HTH_MARR_2"/>
    <property type="match status" value="1"/>
</dbReference>
<dbReference type="InterPro" id="IPR055166">
    <property type="entry name" value="Transc_reg_Sar_Rot_HTH"/>
</dbReference>
<comment type="caution">
    <text evidence="9">The sequence shown here is derived from an EMBL/GenBank/DDBJ whole genome shotgun (WGS) entry which is preliminary data.</text>
</comment>
<feature type="domain" description="HTH marR-type" evidence="8">
    <location>
        <begin position="5"/>
        <end position="139"/>
    </location>
</feature>
<dbReference type="GO" id="GO:0003677">
    <property type="term" value="F:DNA binding"/>
    <property type="evidence" value="ECO:0007669"/>
    <property type="project" value="UniProtKB-KW"/>
</dbReference>
<dbReference type="EMBL" id="JXJU01000007">
    <property type="protein sequence ID" value="PCR99631.1"/>
    <property type="molecule type" value="Genomic_DNA"/>
</dbReference>
<evidence type="ECO:0000256" key="1">
    <source>
        <dbReference type="ARBA" id="ARBA00004496"/>
    </source>
</evidence>
<organism evidence="9 10">
    <name type="scientific">Lactococcus fujiensis JCM 16395</name>
    <dbReference type="NCBI Taxonomy" id="1291764"/>
    <lineage>
        <taxon>Bacteria</taxon>
        <taxon>Bacillati</taxon>
        <taxon>Bacillota</taxon>
        <taxon>Bacilli</taxon>
        <taxon>Lactobacillales</taxon>
        <taxon>Streptococcaceae</taxon>
        <taxon>Lactococcus</taxon>
    </lineage>
</organism>
<keyword evidence="2" id="KW-0805">Transcription regulation</keyword>
<dbReference type="InterPro" id="IPR036388">
    <property type="entry name" value="WH-like_DNA-bd_sf"/>
</dbReference>
<keyword evidence="3" id="KW-0238">DNA-binding</keyword>
<dbReference type="Pfam" id="PF22381">
    <property type="entry name" value="Staph_reg_Sar_Rot"/>
    <property type="match status" value="1"/>
</dbReference>
<dbReference type="GO" id="GO:0003700">
    <property type="term" value="F:DNA-binding transcription factor activity"/>
    <property type="evidence" value="ECO:0007669"/>
    <property type="project" value="InterPro"/>
</dbReference>
<comment type="similarity">
    <text evidence="5">Belongs to the SarZ family.</text>
</comment>
<dbReference type="STRING" id="1291764.GCA_001311235_02245"/>
<dbReference type="SUPFAM" id="SSF46785">
    <property type="entry name" value="Winged helix' DNA-binding domain"/>
    <property type="match status" value="1"/>
</dbReference>
<accession>A0A2A5RK97</accession>
<evidence type="ECO:0000259" key="8">
    <source>
        <dbReference type="PROSITE" id="PS50995"/>
    </source>
</evidence>
<gene>
    <name evidence="9" type="ORF">RT41_GL001744</name>
</gene>